<dbReference type="AlphaFoldDB" id="A0A6M0SAY5"/>
<evidence type="ECO:0000313" key="2">
    <source>
        <dbReference type="Proteomes" id="UP000473574"/>
    </source>
</evidence>
<accession>A0A6M0SAY5</accession>
<protein>
    <submittedName>
        <fullName evidence="1">Uncharacterized protein</fullName>
    </submittedName>
</protein>
<organism evidence="1 2">
    <name type="scientific">Adonisia turfae CCMR0082</name>
    <dbReference type="NCBI Taxonomy" id="2304604"/>
    <lineage>
        <taxon>Bacteria</taxon>
        <taxon>Bacillati</taxon>
        <taxon>Cyanobacteriota</taxon>
        <taxon>Adonisia</taxon>
        <taxon>Adonisia turfae</taxon>
    </lineage>
</organism>
<dbReference type="EMBL" id="QZCE01000002">
    <property type="protein sequence ID" value="NEZ65658.1"/>
    <property type="molecule type" value="Genomic_DNA"/>
</dbReference>
<proteinExistence type="predicted"/>
<reference evidence="1 2" key="1">
    <citation type="journal article" date="2020" name="Microb. Ecol.">
        <title>Ecogenomics of the Marine Benthic Filamentous Cyanobacterium Adonisia.</title>
        <authorList>
            <person name="Walter J.M."/>
            <person name="Coutinho F.H."/>
            <person name="Leomil L."/>
            <person name="Hargreaves P.I."/>
            <person name="Campeao M.E."/>
            <person name="Vieira V.V."/>
            <person name="Silva B.S."/>
            <person name="Fistarol G.O."/>
            <person name="Salomon P.S."/>
            <person name="Sawabe T."/>
            <person name="Mino S."/>
            <person name="Hosokawa M."/>
            <person name="Miyashita H."/>
            <person name="Maruyama F."/>
            <person name="van Verk M.C."/>
            <person name="Dutilh B.E."/>
            <person name="Thompson C.C."/>
            <person name="Thompson F.L."/>
        </authorList>
    </citation>
    <scope>NUCLEOTIDE SEQUENCE [LARGE SCALE GENOMIC DNA]</scope>
    <source>
        <strain evidence="1 2">CCMR0082</strain>
    </source>
</reference>
<gene>
    <name evidence="1" type="ORF">D0962_23360</name>
</gene>
<dbReference type="RefSeq" id="WP_163666922.1">
    <property type="nucleotide sequence ID" value="NZ_QZCE01000002.1"/>
</dbReference>
<name>A0A6M0SAY5_9CYAN</name>
<sequence>MKVSSLQRKHPKYIENASYWNLLLGITKGGKRAQKFAGQMLANPNGRSQDVIKEMIKVAPIVNKMGPLINRINSKVFSDKLSIQGTQNSWFQSFRETGGRHDEKRNLSFEQVIRIAASEALATGKSYLQVDTATSIEPENLAQQPDEELRPYLNLLDRASVWDWEAGEGGLTMAKIHSFRTERRDWMSPRQGVHEFLIYVQEGAMVLVSKYEVRLRNYPKGMEGRPFIERLTDEKVDEYIIRIATLASGTEIEQLPIFNLGGRFEFPIIELAIPEEFCLGDQLYGLQREHYNNRVGAQWRLQRSNFSMPYAKGGDSDPFANKKMGDGFYLWLPDEDIDFGEITVSSDGASLALQMEDVIEKDLYEFVQQLSYAAQQKAAALSRSEGSRGMDDEPENALLAEIGLPILKAVRQCLKAAAIAANDPFPSEQWDIKGLQNFRLKELGGYMPLFKDMALVPVPTASFQRRKFRDFLVKYAATFNLDSESLEQLIADVENLSDEKVMELVQTNQGNPALSPAGPQ</sequence>
<evidence type="ECO:0000313" key="1">
    <source>
        <dbReference type="EMBL" id="NEZ65658.1"/>
    </source>
</evidence>
<dbReference type="Proteomes" id="UP000473574">
    <property type="component" value="Unassembled WGS sequence"/>
</dbReference>
<comment type="caution">
    <text evidence="1">The sequence shown here is derived from an EMBL/GenBank/DDBJ whole genome shotgun (WGS) entry which is preliminary data.</text>
</comment>